<evidence type="ECO:0000313" key="3">
    <source>
        <dbReference type="Proteomes" id="UP000266723"/>
    </source>
</evidence>
<comment type="caution">
    <text evidence="2">The sequence shown here is derived from an EMBL/GenBank/DDBJ whole genome shotgun (WGS) entry which is preliminary data.</text>
</comment>
<dbReference type="Proteomes" id="UP000266723">
    <property type="component" value="Unassembled WGS sequence"/>
</dbReference>
<reference evidence="2 3" key="1">
    <citation type="journal article" date="2020" name="BMC Genomics">
        <title>Intraspecific diversification of the crop wild relative Brassica cretica Lam. using demographic model selection.</title>
        <authorList>
            <person name="Kioukis A."/>
            <person name="Michalopoulou V.A."/>
            <person name="Briers L."/>
            <person name="Pirintsos S."/>
            <person name="Studholme D.J."/>
            <person name="Pavlidis P."/>
            <person name="Sarris P.F."/>
        </authorList>
    </citation>
    <scope>NUCLEOTIDE SEQUENCE [LARGE SCALE GENOMIC DNA]</scope>
    <source>
        <strain evidence="3">cv. PFS-1207/04</strain>
    </source>
</reference>
<sequence length="423" mass="46300">MGTSGGPELHPESLHKIHASIKACFFASINRLLLRKHQSSMLHHLQDAIRSPELLHLRQEISGSITPDPGYSPSSMTKSSNKGQTVGEKYLGIKFLQTPGRTPASGSPLGGTPIPRYELLAFSGRNSLRCPFLSSSLTSIFSETQSSDGEVRDVWPRGHCHPFGLLDRPSPLDHEIVSRPGGHVGTRRFSFRSGDRTWTRRSCGNPEVASDPEVVFKTRKSNKNPEVVGDPEVPSDPEAVFRSRRSYGNPKVPSDPEVVFRTRRSNKNPEVAWEPPPGGVRKNPEYLILQGPYSTFLGKTTPGTCSNFAFCRSEAGHYRVPMLYSTSAGKGAGVGVMTQVPGFAAFRICRSRHGAFNTSTFHNGTLGTPMCLRLHRGMDAGVGAGASLNRKLEAGVLPEAWMIFDFSQPVFPLFLDFVLELGE</sequence>
<evidence type="ECO:0000313" key="2">
    <source>
        <dbReference type="EMBL" id="KAF3605303.1"/>
    </source>
</evidence>
<proteinExistence type="predicted"/>
<evidence type="ECO:0000256" key="1">
    <source>
        <dbReference type="SAM" id="MobiDB-lite"/>
    </source>
</evidence>
<name>A0ABQ7ENK4_BRACR</name>
<feature type="region of interest" description="Disordered" evidence="1">
    <location>
        <begin position="219"/>
        <end position="256"/>
    </location>
</feature>
<organism evidence="2 3">
    <name type="scientific">Brassica cretica</name>
    <name type="common">Mustard</name>
    <dbReference type="NCBI Taxonomy" id="69181"/>
    <lineage>
        <taxon>Eukaryota</taxon>
        <taxon>Viridiplantae</taxon>
        <taxon>Streptophyta</taxon>
        <taxon>Embryophyta</taxon>
        <taxon>Tracheophyta</taxon>
        <taxon>Spermatophyta</taxon>
        <taxon>Magnoliopsida</taxon>
        <taxon>eudicotyledons</taxon>
        <taxon>Gunneridae</taxon>
        <taxon>Pentapetalae</taxon>
        <taxon>rosids</taxon>
        <taxon>malvids</taxon>
        <taxon>Brassicales</taxon>
        <taxon>Brassicaceae</taxon>
        <taxon>Brassiceae</taxon>
        <taxon>Brassica</taxon>
    </lineage>
</organism>
<dbReference type="EMBL" id="QGKV02000297">
    <property type="protein sequence ID" value="KAF3605303.1"/>
    <property type="molecule type" value="Genomic_DNA"/>
</dbReference>
<accession>A0ABQ7ENK4</accession>
<gene>
    <name evidence="2" type="ORF">DY000_02049165</name>
</gene>
<protein>
    <submittedName>
        <fullName evidence="2">Uncharacterized protein</fullName>
    </submittedName>
</protein>
<feature type="compositionally biased region" description="Polar residues" evidence="1">
    <location>
        <begin position="72"/>
        <end position="83"/>
    </location>
</feature>
<feature type="region of interest" description="Disordered" evidence="1">
    <location>
        <begin position="64"/>
        <end position="83"/>
    </location>
</feature>
<keyword evidence="3" id="KW-1185">Reference proteome</keyword>